<comment type="pathway">
    <text evidence="6">Pyrimidine metabolism; dTTP biosynthesis.</text>
</comment>
<evidence type="ECO:0000256" key="2">
    <source>
        <dbReference type="ARBA" id="ARBA00022490"/>
    </source>
</evidence>
<dbReference type="InterPro" id="IPR045097">
    <property type="entry name" value="Thymidate_synth/dCMP_Mease"/>
</dbReference>
<dbReference type="FunFam" id="3.30.572.10:FF:000013">
    <property type="entry name" value="Thymidylate synthase"/>
    <property type="match status" value="1"/>
</dbReference>
<dbReference type="Pfam" id="PF00303">
    <property type="entry name" value="Thymidylat_synt"/>
    <property type="match status" value="1"/>
</dbReference>
<keyword evidence="4 6" id="KW-0808">Transferase</keyword>
<dbReference type="GO" id="GO:0006231">
    <property type="term" value="P:dTMP biosynthetic process"/>
    <property type="evidence" value="ECO:0007669"/>
    <property type="project" value="UniProtKB-UniRule"/>
</dbReference>
<feature type="binding site" description="in other chain" evidence="6">
    <location>
        <position position="182"/>
    </location>
    <ligand>
        <name>dUMP</name>
        <dbReference type="ChEBI" id="CHEBI:246422"/>
        <note>ligand shared between dimeric partners</note>
    </ligand>
</feature>
<comment type="caution">
    <text evidence="9">The sequence shown here is derived from an EMBL/GenBank/DDBJ whole genome shotgun (WGS) entry which is preliminary data.</text>
</comment>
<dbReference type="PRINTS" id="PR00108">
    <property type="entry name" value="THYMDSNTHASE"/>
</dbReference>
<evidence type="ECO:0000256" key="5">
    <source>
        <dbReference type="ARBA" id="ARBA00022727"/>
    </source>
</evidence>
<dbReference type="NCBIfam" id="TIGR03284">
    <property type="entry name" value="thym_sym"/>
    <property type="match status" value="2"/>
</dbReference>
<evidence type="ECO:0000256" key="7">
    <source>
        <dbReference type="PROSITE-ProRule" id="PRU10016"/>
    </source>
</evidence>
<feature type="domain" description="Thymidylate synthase/dCMP hydroxymethylase" evidence="8">
    <location>
        <begin position="3"/>
        <end position="269"/>
    </location>
</feature>
<name>A0A367Z0F9_9ACTN</name>
<dbReference type="CDD" id="cd00351">
    <property type="entry name" value="TS_Pyrimidine_HMase"/>
    <property type="match status" value="1"/>
</dbReference>
<feature type="binding site" description="in other chain" evidence="6">
    <location>
        <begin position="171"/>
        <end position="174"/>
    </location>
    <ligand>
        <name>dUMP</name>
        <dbReference type="ChEBI" id="CHEBI:246422"/>
        <note>ligand shared between dimeric partners</note>
    </ligand>
</feature>
<keyword evidence="10" id="KW-1185">Reference proteome</keyword>
<dbReference type="EMBL" id="QOUI01000002">
    <property type="protein sequence ID" value="RCK70691.1"/>
    <property type="molecule type" value="Genomic_DNA"/>
</dbReference>
<evidence type="ECO:0000256" key="6">
    <source>
        <dbReference type="HAMAP-Rule" id="MF_00008"/>
    </source>
</evidence>
<keyword evidence="5 6" id="KW-0545">Nucleotide biosynthesis</keyword>
<dbReference type="InterPro" id="IPR023451">
    <property type="entry name" value="Thymidate_synth/dCMP_Mease_dom"/>
</dbReference>
<accession>A0A367Z0F9</accession>
<reference evidence="9 10" key="1">
    <citation type="submission" date="2018-07" db="EMBL/GenBank/DDBJ databases">
        <title>Desertimonas flava gen. nov. sp. nov.</title>
        <authorList>
            <person name="Liu S."/>
        </authorList>
    </citation>
    <scope>NUCLEOTIDE SEQUENCE [LARGE SCALE GENOMIC DNA]</scope>
    <source>
        <strain evidence="9 10">16Sb5-5</strain>
    </source>
</reference>
<dbReference type="GO" id="GO:0004799">
    <property type="term" value="F:thymidylate synthase activity"/>
    <property type="evidence" value="ECO:0007669"/>
    <property type="project" value="UniProtKB-UniRule"/>
</dbReference>
<keyword evidence="2 6" id="KW-0963">Cytoplasm</keyword>
<proteinExistence type="inferred from homology"/>
<dbReference type="NCBIfam" id="NF002497">
    <property type="entry name" value="PRK01827.1-3"/>
    <property type="match status" value="1"/>
</dbReference>
<comment type="function">
    <text evidence="6">Catalyzes the reductive methylation of 2'-deoxyuridine-5'-monophosphate (dUMP) to 2'-deoxythymidine-5'-monophosphate (dTMP) while utilizing 5,10-methylenetetrahydrofolate (mTHF) as the methyl donor and reductant in the reaction, yielding dihydrofolate (DHF) as a by-product. This enzymatic reaction provides an intracellular de novo source of dTMP, an essential precursor for DNA biosynthesis.</text>
</comment>
<keyword evidence="3 6" id="KW-0489">Methyltransferase</keyword>
<dbReference type="Gene3D" id="3.30.572.10">
    <property type="entry name" value="Thymidylate synthase/dCMP hydroxymethylase domain"/>
    <property type="match status" value="1"/>
</dbReference>
<feature type="binding site" evidence="6">
    <location>
        <position position="174"/>
    </location>
    <ligand>
        <name>(6R)-5,10-methylene-5,6,7,8-tetrahydrofolate</name>
        <dbReference type="ChEBI" id="CHEBI:15636"/>
    </ligand>
</feature>
<dbReference type="NCBIfam" id="NF002499">
    <property type="entry name" value="PRK01827.1-5"/>
    <property type="match status" value="1"/>
</dbReference>
<dbReference type="HAMAP" id="MF_00008">
    <property type="entry name" value="Thymidy_synth_bact"/>
    <property type="match status" value="1"/>
</dbReference>
<comment type="similarity">
    <text evidence="6">Belongs to the thymidylate synthase family. Bacterial-type ThyA subfamily.</text>
</comment>
<comment type="subcellular location">
    <subcellularLocation>
        <location evidence="6">Cytoplasm</location>
    </subcellularLocation>
</comment>
<dbReference type="InterPro" id="IPR036926">
    <property type="entry name" value="Thymidate_synth/dCMP_Mease_sf"/>
</dbReference>
<dbReference type="EC" id="2.1.1.45" evidence="1 6"/>
<dbReference type="GO" id="GO:0005829">
    <property type="term" value="C:cytosol"/>
    <property type="evidence" value="ECO:0007669"/>
    <property type="project" value="TreeGrafter"/>
</dbReference>
<feature type="binding site" evidence="6">
    <location>
        <position position="268"/>
    </location>
    <ligand>
        <name>(6R)-5,10-methylene-5,6,7,8-tetrahydrofolate</name>
        <dbReference type="ChEBI" id="CHEBI:15636"/>
    </ligand>
</feature>
<feature type="binding site" evidence="6">
    <location>
        <begin position="126"/>
        <end position="127"/>
    </location>
    <ligand>
        <name>dUMP</name>
        <dbReference type="ChEBI" id="CHEBI:246422"/>
        <note>ligand shared between dimeric partners</note>
    </ligand>
</feature>
<comment type="catalytic activity">
    <reaction evidence="6">
        <text>dUMP + (6R)-5,10-methylene-5,6,7,8-tetrahydrofolate = 7,8-dihydrofolate + dTMP</text>
        <dbReference type="Rhea" id="RHEA:12104"/>
        <dbReference type="ChEBI" id="CHEBI:15636"/>
        <dbReference type="ChEBI" id="CHEBI:57451"/>
        <dbReference type="ChEBI" id="CHEBI:63528"/>
        <dbReference type="ChEBI" id="CHEBI:246422"/>
        <dbReference type="EC" id="2.1.1.45"/>
    </reaction>
</comment>
<comment type="subunit">
    <text evidence="6">Homodimer.</text>
</comment>
<dbReference type="AlphaFoldDB" id="A0A367Z0F9"/>
<evidence type="ECO:0000256" key="1">
    <source>
        <dbReference type="ARBA" id="ARBA00011947"/>
    </source>
</evidence>
<dbReference type="Proteomes" id="UP000252770">
    <property type="component" value="Unassembled WGS sequence"/>
</dbReference>
<dbReference type="GO" id="GO:0006235">
    <property type="term" value="P:dTTP biosynthetic process"/>
    <property type="evidence" value="ECO:0007669"/>
    <property type="project" value="UniProtKB-UniRule"/>
</dbReference>
<feature type="active site" evidence="7">
    <location>
        <position position="146"/>
    </location>
</feature>
<protein>
    <recommendedName>
        <fullName evidence="1 6">Thymidylate synthase</fullName>
        <shortName evidence="6">TS</shortName>
        <shortName evidence="6">TSase</shortName>
        <ecNumber evidence="1 6">2.1.1.45</ecNumber>
    </recommendedName>
</protein>
<evidence type="ECO:0000313" key="10">
    <source>
        <dbReference type="Proteomes" id="UP000252770"/>
    </source>
</evidence>
<evidence type="ECO:0000256" key="4">
    <source>
        <dbReference type="ARBA" id="ARBA00022679"/>
    </source>
</evidence>
<evidence type="ECO:0000259" key="8">
    <source>
        <dbReference type="Pfam" id="PF00303"/>
    </source>
</evidence>
<feature type="active site" description="Nucleophile" evidence="6">
    <location>
        <position position="146"/>
    </location>
</feature>
<dbReference type="PANTHER" id="PTHR11548:SF9">
    <property type="entry name" value="THYMIDYLATE SYNTHASE"/>
    <property type="match status" value="1"/>
</dbReference>
<dbReference type="InterPro" id="IPR020940">
    <property type="entry name" value="Thymidylate_synthase_AS"/>
</dbReference>
<feature type="binding site" description="in other chain" evidence="6">
    <location>
        <position position="21"/>
    </location>
    <ligand>
        <name>dUMP</name>
        <dbReference type="ChEBI" id="CHEBI:246422"/>
        <note>ligand shared between dimeric partners</note>
    </ligand>
</feature>
<gene>
    <name evidence="6" type="primary">thyA</name>
    <name evidence="9" type="ORF">DT076_04585</name>
</gene>
<organism evidence="9 10">
    <name type="scientific">Desertihabitans brevis</name>
    <dbReference type="NCBI Taxonomy" id="2268447"/>
    <lineage>
        <taxon>Bacteria</taxon>
        <taxon>Bacillati</taxon>
        <taxon>Actinomycetota</taxon>
        <taxon>Actinomycetes</taxon>
        <taxon>Propionibacteriales</taxon>
        <taxon>Propionibacteriaceae</taxon>
        <taxon>Desertihabitans</taxon>
    </lineage>
</organism>
<dbReference type="RefSeq" id="WP_114125461.1">
    <property type="nucleotide sequence ID" value="NZ_QOUI01000002.1"/>
</dbReference>
<dbReference type="UniPathway" id="UPA00575"/>
<sequence length="269" mass="30281">MRAYLDLLRRVLDEGVVKTDRTGTGTRSVFGHQMRFDLSAGFPLVTTKKVHTRSVFGELLWFLRGDTNVAWLHENKISIWDEWADADGELGPVYGYQWRSWPTPDGGTVDQLARVVEQIRTNPDSRRHLVSAWNVAQLDEMALPPCHTMFQFYVAPADDGPGRLSCQLYQRSGDVFLGVPFNIASYALLTAMVAQVTGLRVGDFVHTLGDAHLYLNHVEQAELQLTREPRPLPTLWLDPDVRDLDGFTLDSIRVEGYDPHPAIKAPIAV</sequence>
<dbReference type="PANTHER" id="PTHR11548">
    <property type="entry name" value="THYMIDYLATE SYNTHASE 1"/>
    <property type="match status" value="1"/>
</dbReference>
<feature type="binding site" evidence="6">
    <location>
        <position position="51"/>
    </location>
    <ligand>
        <name>(6R)-5,10-methylene-5,6,7,8-tetrahydrofolate</name>
        <dbReference type="ChEBI" id="CHEBI:15636"/>
    </ligand>
</feature>
<evidence type="ECO:0000256" key="3">
    <source>
        <dbReference type="ARBA" id="ARBA00022603"/>
    </source>
</evidence>
<dbReference type="SUPFAM" id="SSF55831">
    <property type="entry name" value="Thymidylate synthase/dCMP hydroxymethylase"/>
    <property type="match status" value="1"/>
</dbReference>
<dbReference type="PROSITE" id="PS00091">
    <property type="entry name" value="THYMIDYLATE_SYNTHASE"/>
    <property type="match status" value="1"/>
</dbReference>
<dbReference type="GO" id="GO:0032259">
    <property type="term" value="P:methylation"/>
    <property type="evidence" value="ECO:0007669"/>
    <property type="project" value="UniProtKB-KW"/>
</dbReference>
<dbReference type="InterPro" id="IPR000398">
    <property type="entry name" value="Thymidylate_synthase"/>
</dbReference>
<evidence type="ECO:0000313" key="9">
    <source>
        <dbReference type="EMBL" id="RCK70691.1"/>
    </source>
</evidence>
<feature type="binding site" description="in other chain" evidence="6">
    <location>
        <begin position="212"/>
        <end position="214"/>
    </location>
    <ligand>
        <name>dUMP</name>
        <dbReference type="ChEBI" id="CHEBI:246422"/>
        <note>ligand shared between dimeric partners</note>
    </ligand>
</feature>